<protein>
    <submittedName>
        <fullName evidence="5">DUF2428 domain-containing protein</fullName>
    </submittedName>
</protein>
<keyword evidence="4" id="KW-1185">Reference proteome</keyword>
<dbReference type="GO" id="GO:0030686">
    <property type="term" value="C:90S preribosome"/>
    <property type="evidence" value="ECO:0007669"/>
    <property type="project" value="TreeGrafter"/>
</dbReference>
<dbReference type="Gene3D" id="1.25.10.10">
    <property type="entry name" value="Leucine-rich Repeat Variant"/>
    <property type="match status" value="2"/>
</dbReference>
<feature type="region of interest" description="Disordered" evidence="3">
    <location>
        <begin position="65"/>
        <end position="84"/>
    </location>
</feature>
<dbReference type="Pfam" id="PF22493">
    <property type="entry name" value="PUF_NOP9"/>
    <property type="match status" value="1"/>
</dbReference>
<dbReference type="InterPro" id="IPR011989">
    <property type="entry name" value="ARM-like"/>
</dbReference>
<dbReference type="GO" id="GO:0003723">
    <property type="term" value="F:RNA binding"/>
    <property type="evidence" value="ECO:0007669"/>
    <property type="project" value="InterPro"/>
</dbReference>
<dbReference type="InterPro" id="IPR040000">
    <property type="entry name" value="NOP9"/>
</dbReference>
<dbReference type="PANTHER" id="PTHR13102:SF0">
    <property type="entry name" value="NUCLEOLAR PROTEIN 9"/>
    <property type="match status" value="1"/>
</dbReference>
<dbReference type="InterPro" id="IPR001313">
    <property type="entry name" value="Pumilio_RNA-bd_rpt"/>
</dbReference>
<dbReference type="WBParaSite" id="EEL_0000923901-mRNA-1">
    <property type="protein sequence ID" value="EEL_0000923901-mRNA-1"/>
    <property type="gene ID" value="EEL_0000923901"/>
</dbReference>
<proteinExistence type="predicted"/>
<dbReference type="GO" id="GO:0030688">
    <property type="term" value="C:preribosome, small subunit precursor"/>
    <property type="evidence" value="ECO:0007669"/>
    <property type="project" value="TreeGrafter"/>
</dbReference>
<evidence type="ECO:0000256" key="2">
    <source>
        <dbReference type="PROSITE-ProRule" id="PRU00317"/>
    </source>
</evidence>
<name>A0A0R3S3A6_9BILA</name>
<evidence type="ECO:0000256" key="3">
    <source>
        <dbReference type="SAM" id="MobiDB-lite"/>
    </source>
</evidence>
<dbReference type="Proteomes" id="UP000050640">
    <property type="component" value="Unplaced"/>
</dbReference>
<feature type="repeat" description="Pumilio" evidence="2">
    <location>
        <begin position="511"/>
        <end position="548"/>
    </location>
</feature>
<dbReference type="GO" id="GO:0000480">
    <property type="term" value="P:endonucleolytic cleavage in 5'-ETS of tricistronic rRNA transcript (SSU-rRNA, 5.8S rRNA, LSU-rRNA)"/>
    <property type="evidence" value="ECO:0007669"/>
    <property type="project" value="TreeGrafter"/>
</dbReference>
<dbReference type="STRING" id="1147741.A0A0R3S3A6"/>
<evidence type="ECO:0000256" key="1">
    <source>
        <dbReference type="ARBA" id="ARBA00022737"/>
    </source>
</evidence>
<dbReference type="PANTHER" id="PTHR13102">
    <property type="entry name" value="NUCLEOLAR PROTEIN 9"/>
    <property type="match status" value="1"/>
</dbReference>
<dbReference type="GO" id="GO:0000056">
    <property type="term" value="P:ribosomal small subunit export from nucleus"/>
    <property type="evidence" value="ECO:0007669"/>
    <property type="project" value="TreeGrafter"/>
</dbReference>
<reference evidence="5" key="1">
    <citation type="submission" date="2017-02" db="UniProtKB">
        <authorList>
            <consortium name="WormBaseParasite"/>
        </authorList>
    </citation>
    <scope>IDENTIFICATION</scope>
</reference>
<accession>A0A0R3S3A6</accession>
<keyword evidence="1" id="KW-0677">Repeat</keyword>
<dbReference type="SMART" id="SM00025">
    <property type="entry name" value="Pumilio"/>
    <property type="match status" value="4"/>
</dbReference>
<dbReference type="PROSITE" id="PS50302">
    <property type="entry name" value="PUM"/>
    <property type="match status" value="1"/>
</dbReference>
<dbReference type="GO" id="GO:0000472">
    <property type="term" value="P:endonucleolytic cleavage to generate mature 5'-end of SSU-rRNA from (SSU-rRNA, 5.8S rRNA, LSU-rRNA)"/>
    <property type="evidence" value="ECO:0007669"/>
    <property type="project" value="TreeGrafter"/>
</dbReference>
<evidence type="ECO:0000313" key="5">
    <source>
        <dbReference type="WBParaSite" id="EEL_0000923901-mRNA-1"/>
    </source>
</evidence>
<evidence type="ECO:0000313" key="4">
    <source>
        <dbReference type="Proteomes" id="UP000050640"/>
    </source>
</evidence>
<dbReference type="GO" id="GO:0005730">
    <property type="term" value="C:nucleolus"/>
    <property type="evidence" value="ECO:0007669"/>
    <property type="project" value="TreeGrafter"/>
</dbReference>
<dbReference type="GO" id="GO:0000447">
    <property type="term" value="P:endonucleolytic cleavage in ITS1 to separate SSU-rRNA from 5.8S rRNA and LSU-rRNA from tricistronic rRNA transcript (SSU-rRNA, 5.8S rRNA, LSU-rRNA)"/>
    <property type="evidence" value="ECO:0007669"/>
    <property type="project" value="TreeGrafter"/>
</dbReference>
<dbReference type="SUPFAM" id="SSF48371">
    <property type="entry name" value="ARM repeat"/>
    <property type="match status" value="2"/>
</dbReference>
<dbReference type="AlphaFoldDB" id="A0A0R3S3A6"/>
<dbReference type="InterPro" id="IPR016024">
    <property type="entry name" value="ARM-type_fold"/>
</dbReference>
<feature type="compositionally biased region" description="Basic and acidic residues" evidence="3">
    <location>
        <begin position="73"/>
        <end position="84"/>
    </location>
</feature>
<organism evidence="4 5">
    <name type="scientific">Elaeophora elaphi</name>
    <dbReference type="NCBI Taxonomy" id="1147741"/>
    <lineage>
        <taxon>Eukaryota</taxon>
        <taxon>Metazoa</taxon>
        <taxon>Ecdysozoa</taxon>
        <taxon>Nematoda</taxon>
        <taxon>Chromadorea</taxon>
        <taxon>Rhabditida</taxon>
        <taxon>Spirurina</taxon>
        <taxon>Spiruromorpha</taxon>
        <taxon>Filarioidea</taxon>
        <taxon>Onchocercidae</taxon>
        <taxon>Elaeophora</taxon>
    </lineage>
</organism>
<sequence length="630" mass="72922">MTRKRKVEGVVGKCCKVRASDAFDGAVGNVWSSEFMKDCDKRYGHMKCLEETALLWEGKNSDQQWTRTSETGLGEKDKPTADIDKPEFNIEYPSELIEYMKQVACIIKSDPSMSGDLQRKCLEECRGSEISLCKYSTACFLIDEIFNGCRDAARQWMFNIIQSRKKISLQLLWMPWACRTLENLLSSLSHTLDTEIIDHWVDLVLENWIQLIFDKNATHFIRTLTYHLVGLKRKRLEKTEKYLMKDVLSKKVQINHATKESFGRIASVALDYGSMNAMLDHESVSLLLQDVVECDSVFRTGYLRRFIEAACKDPDSVLKQWKGKQASHLWDIIVQKADDDLHQILYHFVLEGRLFDLSLHMFANFPVQKYMLSVKSNELISNIFGELMGYFSDICDESKWRIIVALVQMARNRDEVVIVKKLQNYFKCRSRIARSAFVPCVFTLACRTSAECKFLTLIGLEYQYTCSINFDRSVVVTGTFDIVKGQLYGSLILQELLNYMHNKTIIMSMKSLADATILEMAQDKKGSFVLQALFESSTVSRTDKELIAKPLKLKWLEMITHNVSSHVFDVLWANDLYNIKEKEELMDALSKAVIENDLKTLRLMCIKLNLRKFREQRKEWLKDAETRPMK</sequence>